<protein>
    <submittedName>
        <fullName evidence="2">MerC domain-containing protein</fullName>
    </submittedName>
</protein>
<dbReference type="Pfam" id="PF03203">
    <property type="entry name" value="MerC"/>
    <property type="match status" value="1"/>
</dbReference>
<organism evidence="2 3">
    <name type="scientific">Agaribacillus aureus</name>
    <dbReference type="NCBI Taxonomy" id="3051825"/>
    <lineage>
        <taxon>Bacteria</taxon>
        <taxon>Pseudomonadati</taxon>
        <taxon>Bacteroidota</taxon>
        <taxon>Cytophagia</taxon>
        <taxon>Cytophagales</taxon>
        <taxon>Splendidivirgaceae</taxon>
        <taxon>Agaribacillus</taxon>
    </lineage>
</organism>
<dbReference type="InterPro" id="IPR004891">
    <property type="entry name" value="Mercury-R_MerC"/>
</dbReference>
<name>A0ABT8KY98_9BACT</name>
<accession>A0ABT8KY98</accession>
<feature type="transmembrane region" description="Helical" evidence="1">
    <location>
        <begin position="46"/>
        <end position="66"/>
    </location>
</feature>
<dbReference type="Proteomes" id="UP001172083">
    <property type="component" value="Unassembled WGS sequence"/>
</dbReference>
<feature type="transmembrane region" description="Helical" evidence="1">
    <location>
        <begin position="12"/>
        <end position="34"/>
    </location>
</feature>
<keyword evidence="1" id="KW-0472">Membrane</keyword>
<reference evidence="2" key="1">
    <citation type="submission" date="2023-06" db="EMBL/GenBank/DDBJ databases">
        <title>Genomic of Agaribacillus aureum.</title>
        <authorList>
            <person name="Wang G."/>
        </authorList>
    </citation>
    <scope>NUCLEOTIDE SEQUENCE</scope>
    <source>
        <strain evidence="2">BMA12</strain>
    </source>
</reference>
<gene>
    <name evidence="2" type="ORF">QQ020_00090</name>
</gene>
<evidence type="ECO:0000313" key="3">
    <source>
        <dbReference type="Proteomes" id="UP001172083"/>
    </source>
</evidence>
<keyword evidence="1" id="KW-0812">Transmembrane</keyword>
<keyword evidence="1" id="KW-1133">Transmembrane helix</keyword>
<dbReference type="RefSeq" id="WP_346755757.1">
    <property type="nucleotide sequence ID" value="NZ_JAUJEB010000001.1"/>
</dbReference>
<keyword evidence="3" id="KW-1185">Reference proteome</keyword>
<evidence type="ECO:0000256" key="1">
    <source>
        <dbReference type="SAM" id="Phobius"/>
    </source>
</evidence>
<feature type="transmembrane region" description="Helical" evidence="1">
    <location>
        <begin position="95"/>
        <end position="114"/>
    </location>
</feature>
<comment type="caution">
    <text evidence="2">The sequence shown here is derived from an EMBL/GenBank/DDBJ whole genome shotgun (WGS) entry which is preliminary data.</text>
</comment>
<proteinExistence type="predicted"/>
<evidence type="ECO:0000313" key="2">
    <source>
        <dbReference type="EMBL" id="MDN5210413.1"/>
    </source>
</evidence>
<dbReference type="EMBL" id="JAUJEB010000001">
    <property type="protein sequence ID" value="MDN5210413.1"/>
    <property type="molecule type" value="Genomic_DNA"/>
</dbReference>
<sequence length="134" mass="14865">MTKKKTLIIDKVGMCTSVICILHCLAMPVLLILGLDSLLLILDQEWVELTIILLALTIGVSAFGSGFIRHRQHFVPVLFIAGFLLLVNGESVENAWLKVGLSVAGAMVIAYAHYHNFLLKKEQSTTYRTVLNKK</sequence>
<feature type="transmembrane region" description="Helical" evidence="1">
    <location>
        <begin position="73"/>
        <end position="89"/>
    </location>
</feature>